<keyword evidence="1" id="KW-0812">Transmembrane</keyword>
<protein>
    <submittedName>
        <fullName evidence="2">Uncharacterized protein</fullName>
    </submittedName>
</protein>
<dbReference type="Proteomes" id="UP001431783">
    <property type="component" value="Unassembled WGS sequence"/>
</dbReference>
<dbReference type="EMBL" id="JARQZJ010000106">
    <property type="protein sequence ID" value="KAK9887228.1"/>
    <property type="molecule type" value="Genomic_DNA"/>
</dbReference>
<reference evidence="2 3" key="1">
    <citation type="submission" date="2023-03" db="EMBL/GenBank/DDBJ databases">
        <title>Genome insight into feeding habits of ladybird beetles.</title>
        <authorList>
            <person name="Li H.-S."/>
            <person name="Huang Y.-H."/>
            <person name="Pang H."/>
        </authorList>
    </citation>
    <scope>NUCLEOTIDE SEQUENCE [LARGE SCALE GENOMIC DNA]</scope>
    <source>
        <strain evidence="2">SYSU_2023b</strain>
        <tissue evidence="2">Whole body</tissue>
    </source>
</reference>
<proteinExistence type="predicted"/>
<evidence type="ECO:0000256" key="1">
    <source>
        <dbReference type="SAM" id="Phobius"/>
    </source>
</evidence>
<organism evidence="2 3">
    <name type="scientific">Henosepilachna vigintioctopunctata</name>
    <dbReference type="NCBI Taxonomy" id="420089"/>
    <lineage>
        <taxon>Eukaryota</taxon>
        <taxon>Metazoa</taxon>
        <taxon>Ecdysozoa</taxon>
        <taxon>Arthropoda</taxon>
        <taxon>Hexapoda</taxon>
        <taxon>Insecta</taxon>
        <taxon>Pterygota</taxon>
        <taxon>Neoptera</taxon>
        <taxon>Endopterygota</taxon>
        <taxon>Coleoptera</taxon>
        <taxon>Polyphaga</taxon>
        <taxon>Cucujiformia</taxon>
        <taxon>Coccinelloidea</taxon>
        <taxon>Coccinellidae</taxon>
        <taxon>Epilachninae</taxon>
        <taxon>Epilachnini</taxon>
        <taxon>Henosepilachna</taxon>
    </lineage>
</organism>
<dbReference type="AlphaFoldDB" id="A0AAW1UWN2"/>
<evidence type="ECO:0000313" key="3">
    <source>
        <dbReference type="Proteomes" id="UP001431783"/>
    </source>
</evidence>
<name>A0AAW1UWN2_9CUCU</name>
<accession>A0AAW1UWN2</accession>
<sequence length="139" mass="15623">MVTSELHNLHNPGYCVLRQDRNGRGGGIASLIRSSLVYSDITIPYLNVPDKVQLQTLRLGDKTIINICCFSDAIMNVSTWNDLLMNLYTPFLICYVIISMLRVICGAQGALIKMGKSRNLHFGKRTITLQLESHHQGFQ</sequence>
<comment type="caution">
    <text evidence="2">The sequence shown here is derived from an EMBL/GenBank/DDBJ whole genome shotgun (WGS) entry which is preliminary data.</text>
</comment>
<feature type="transmembrane region" description="Helical" evidence="1">
    <location>
        <begin position="87"/>
        <end position="112"/>
    </location>
</feature>
<gene>
    <name evidence="2" type="ORF">WA026_021071</name>
</gene>
<keyword evidence="1" id="KW-0472">Membrane</keyword>
<keyword evidence="1" id="KW-1133">Transmembrane helix</keyword>
<evidence type="ECO:0000313" key="2">
    <source>
        <dbReference type="EMBL" id="KAK9887228.1"/>
    </source>
</evidence>
<keyword evidence="3" id="KW-1185">Reference proteome</keyword>